<dbReference type="InterPro" id="IPR006638">
    <property type="entry name" value="Elp3/MiaA/NifB-like_rSAM"/>
</dbReference>
<comment type="similarity">
    <text evidence="6">Belongs to the radical SAM superfamily. Anaerobic sulfatase-maturating enzyme family.</text>
</comment>
<dbReference type="InterPro" id="IPR023867">
    <property type="entry name" value="Sulphatase_maturase_rSAM"/>
</dbReference>
<evidence type="ECO:0000256" key="1">
    <source>
        <dbReference type="ARBA" id="ARBA00001966"/>
    </source>
</evidence>
<dbReference type="Gene3D" id="3.20.20.70">
    <property type="entry name" value="Aldolase class I"/>
    <property type="match status" value="1"/>
</dbReference>
<dbReference type="AlphaFoldDB" id="A0AAP8ZS13"/>
<dbReference type="InterPro" id="IPR013785">
    <property type="entry name" value="Aldolase_TIM"/>
</dbReference>
<dbReference type="CDD" id="cd01335">
    <property type="entry name" value="Radical_SAM"/>
    <property type="match status" value="1"/>
</dbReference>
<feature type="domain" description="Radical SAM core" evidence="7">
    <location>
        <begin position="87"/>
        <end position="323"/>
    </location>
</feature>
<dbReference type="NCBIfam" id="TIGR04085">
    <property type="entry name" value="rSAM_more_4Fe4S"/>
    <property type="match status" value="1"/>
</dbReference>
<evidence type="ECO:0000256" key="2">
    <source>
        <dbReference type="ARBA" id="ARBA00022691"/>
    </source>
</evidence>
<evidence type="ECO:0000259" key="7">
    <source>
        <dbReference type="PROSITE" id="PS51918"/>
    </source>
</evidence>
<evidence type="ECO:0000313" key="9">
    <source>
        <dbReference type="Proteomes" id="UP000028294"/>
    </source>
</evidence>
<dbReference type="SFLD" id="SFLDG01386">
    <property type="entry name" value="main_SPASM_domain-containing"/>
    <property type="match status" value="1"/>
</dbReference>
<dbReference type="RefSeq" id="WP_137568976.1">
    <property type="nucleotide sequence ID" value="NZ_CP036553.1"/>
</dbReference>
<comment type="cofactor">
    <cofactor evidence="1">
        <name>[4Fe-4S] cluster</name>
        <dbReference type="ChEBI" id="CHEBI:49883"/>
    </cofactor>
</comment>
<dbReference type="SMART" id="SM00729">
    <property type="entry name" value="Elp3"/>
    <property type="match status" value="1"/>
</dbReference>
<dbReference type="Proteomes" id="UP000028294">
    <property type="component" value="Chromosome"/>
</dbReference>
<dbReference type="InterPro" id="IPR023885">
    <property type="entry name" value="4Fe4S-binding_SPASM_dom"/>
</dbReference>
<evidence type="ECO:0000256" key="4">
    <source>
        <dbReference type="ARBA" id="ARBA00023004"/>
    </source>
</evidence>
<reference evidence="8 9" key="1">
    <citation type="submission" date="2019-03" db="EMBL/GenBank/DDBJ databases">
        <title>Complete genome assembly of MDR B. fragilis.</title>
        <authorList>
            <person name="Sydenham T.V."/>
            <person name="Hasman H."/>
            <person name="Justesen U.S."/>
        </authorList>
    </citation>
    <scope>NUCLEOTIDE SEQUENCE [LARGE SCALE GENOMIC DNA]</scope>
    <source>
        <strain evidence="8 9">DCMOUH0067B</strain>
    </source>
</reference>
<dbReference type="InterPro" id="IPR007197">
    <property type="entry name" value="rSAM"/>
</dbReference>
<evidence type="ECO:0000313" key="8">
    <source>
        <dbReference type="EMBL" id="QCQ34807.1"/>
    </source>
</evidence>
<dbReference type="GO" id="GO:0051536">
    <property type="term" value="F:iron-sulfur cluster binding"/>
    <property type="evidence" value="ECO:0007669"/>
    <property type="project" value="UniProtKB-KW"/>
</dbReference>
<dbReference type="Pfam" id="PF04055">
    <property type="entry name" value="Radical_SAM"/>
    <property type="match status" value="1"/>
</dbReference>
<name>A0AAP8ZS13_BACFG</name>
<dbReference type="PROSITE" id="PS51918">
    <property type="entry name" value="RADICAL_SAM"/>
    <property type="match status" value="1"/>
</dbReference>
<dbReference type="SUPFAM" id="SSF102114">
    <property type="entry name" value="Radical SAM enzymes"/>
    <property type="match status" value="1"/>
</dbReference>
<dbReference type="EMBL" id="CP036553">
    <property type="protein sequence ID" value="QCQ34807.1"/>
    <property type="molecule type" value="Genomic_DNA"/>
</dbReference>
<organism evidence="8 9">
    <name type="scientific">Bacteroides fragilis</name>
    <dbReference type="NCBI Taxonomy" id="817"/>
    <lineage>
        <taxon>Bacteria</taxon>
        <taxon>Pseudomonadati</taxon>
        <taxon>Bacteroidota</taxon>
        <taxon>Bacteroidia</taxon>
        <taxon>Bacteroidales</taxon>
        <taxon>Bacteroidaceae</taxon>
        <taxon>Bacteroides</taxon>
    </lineage>
</organism>
<dbReference type="SFLD" id="SFLDG01067">
    <property type="entry name" value="SPASM/twitch_domain_containing"/>
    <property type="match status" value="1"/>
</dbReference>
<keyword evidence="3" id="KW-0479">Metal-binding</keyword>
<evidence type="ECO:0000256" key="6">
    <source>
        <dbReference type="ARBA" id="ARBA00023601"/>
    </source>
</evidence>
<dbReference type="SFLD" id="SFLDG01384">
    <property type="entry name" value="thioether_bond_formation_requi"/>
    <property type="match status" value="1"/>
</dbReference>
<dbReference type="PANTHER" id="PTHR43273">
    <property type="entry name" value="ANAEROBIC SULFATASE-MATURATING ENZYME HOMOLOG ASLB-RELATED"/>
    <property type="match status" value="1"/>
</dbReference>
<sequence length="439" mass="51135">MNDKVSRYNIAVEYDDGVLLYNTLSNKILPISAKDYAVIETLMENLLTFQSRFPNLYVAFRHSGFIVDSDFDELAYLKLQNKRCIFMNRDYHLTINPTLDCNLKCWYCSLEYAGAKFNRERMSDEVVDSLNKHIALLMTQQKADSVLLDWFGGEPLIYFDEVVKKVSDYALSVAAKSKVKIKQQITTNATLLNKDRIYYMKDANFDFFQISMDGNERRQNLIKHYSDKRGTYSDVVNNINLLTEINPAISICLRINYDKQTLKNVKEIINDFSGKTKKCIMVSFQKVWQIPFTAEMSELLIETKKIFEMAGIRSSYWKYKPFQFRCCYADNYNYYVVNYDGRIFKCSARDYSEELVIGNLQTSGEVNWNHGILSKMFLKATFENECCENCQALPLCMGPCIQKNYDALVNKKRLSCMYDSVEHSLSSYVIEMAKQRNLI</sequence>
<dbReference type="GO" id="GO:0016491">
    <property type="term" value="F:oxidoreductase activity"/>
    <property type="evidence" value="ECO:0007669"/>
    <property type="project" value="InterPro"/>
</dbReference>
<keyword evidence="5" id="KW-0411">Iron-sulfur</keyword>
<gene>
    <name evidence="8" type="ORF">IA74_001090</name>
</gene>
<dbReference type="SFLD" id="SFLDS00029">
    <property type="entry name" value="Radical_SAM"/>
    <property type="match status" value="1"/>
</dbReference>
<protein>
    <submittedName>
        <fullName evidence="8">SPASM domain-containing protein</fullName>
    </submittedName>
</protein>
<evidence type="ECO:0000256" key="3">
    <source>
        <dbReference type="ARBA" id="ARBA00022723"/>
    </source>
</evidence>
<accession>A0AAP8ZS13</accession>
<evidence type="ECO:0000256" key="5">
    <source>
        <dbReference type="ARBA" id="ARBA00023014"/>
    </source>
</evidence>
<keyword evidence="2" id="KW-0949">S-adenosyl-L-methionine</keyword>
<dbReference type="GO" id="GO:0046872">
    <property type="term" value="F:metal ion binding"/>
    <property type="evidence" value="ECO:0007669"/>
    <property type="project" value="UniProtKB-KW"/>
</dbReference>
<proteinExistence type="inferred from homology"/>
<dbReference type="InterPro" id="IPR058240">
    <property type="entry name" value="rSAM_sf"/>
</dbReference>
<keyword evidence="4" id="KW-0408">Iron</keyword>
<dbReference type="PANTHER" id="PTHR43273:SF3">
    <property type="entry name" value="ANAEROBIC SULFATASE-MATURATING ENZYME HOMOLOG ASLB-RELATED"/>
    <property type="match status" value="1"/>
</dbReference>